<reference evidence="1" key="1">
    <citation type="submission" date="2021-01" db="EMBL/GenBank/DDBJ databases">
        <title>Whole genome shotgun sequence of Actinoplanes rishiriensis NBRC 108556.</title>
        <authorList>
            <person name="Komaki H."/>
            <person name="Tamura T."/>
        </authorList>
    </citation>
    <scope>NUCLEOTIDE SEQUENCE</scope>
    <source>
        <strain evidence="1">NBRC 108556</strain>
    </source>
</reference>
<sequence length="57" mass="6290">MASLPLSARPERAHARRMALGILIFFLLITVASIAGKTADTREYADWKPTNGGFRET</sequence>
<proteinExistence type="predicted"/>
<dbReference type="EMBL" id="BOMV01000007">
    <property type="protein sequence ID" value="GIE93333.1"/>
    <property type="molecule type" value="Genomic_DNA"/>
</dbReference>
<keyword evidence="2" id="KW-1185">Reference proteome</keyword>
<organism evidence="1 2">
    <name type="scientific">Paractinoplanes rishiriensis</name>
    <dbReference type="NCBI Taxonomy" id="1050105"/>
    <lineage>
        <taxon>Bacteria</taxon>
        <taxon>Bacillati</taxon>
        <taxon>Actinomycetota</taxon>
        <taxon>Actinomycetes</taxon>
        <taxon>Micromonosporales</taxon>
        <taxon>Micromonosporaceae</taxon>
        <taxon>Paractinoplanes</taxon>
    </lineage>
</organism>
<protein>
    <submittedName>
        <fullName evidence="1">Uncharacterized protein</fullName>
    </submittedName>
</protein>
<gene>
    <name evidence="1" type="ORF">Ari01nite_07980</name>
</gene>
<accession>A0A919JUC4</accession>
<dbReference type="AlphaFoldDB" id="A0A919JUC4"/>
<comment type="caution">
    <text evidence="1">The sequence shown here is derived from an EMBL/GenBank/DDBJ whole genome shotgun (WGS) entry which is preliminary data.</text>
</comment>
<dbReference type="Proteomes" id="UP000636960">
    <property type="component" value="Unassembled WGS sequence"/>
</dbReference>
<evidence type="ECO:0000313" key="1">
    <source>
        <dbReference type="EMBL" id="GIE93333.1"/>
    </source>
</evidence>
<evidence type="ECO:0000313" key="2">
    <source>
        <dbReference type="Proteomes" id="UP000636960"/>
    </source>
</evidence>
<name>A0A919JUC4_9ACTN</name>